<organism evidence="2 3">
    <name type="scientific">candidate division WOR-3 bacterium</name>
    <dbReference type="NCBI Taxonomy" id="2052148"/>
    <lineage>
        <taxon>Bacteria</taxon>
        <taxon>Bacteria division WOR-3</taxon>
    </lineage>
</organism>
<dbReference type="PROSITE" id="PS51257">
    <property type="entry name" value="PROKAR_LIPOPROTEIN"/>
    <property type="match status" value="1"/>
</dbReference>
<comment type="caution">
    <text evidence="2">The sequence shown here is derived from an EMBL/GenBank/DDBJ whole genome shotgun (WGS) entry which is preliminary data.</text>
</comment>
<dbReference type="EMBL" id="DMZY01000042">
    <property type="protein sequence ID" value="HAV91817.1"/>
    <property type="molecule type" value="Genomic_DNA"/>
</dbReference>
<feature type="signal peptide" evidence="1">
    <location>
        <begin position="1"/>
        <end position="20"/>
    </location>
</feature>
<evidence type="ECO:0000256" key="1">
    <source>
        <dbReference type="SAM" id="SignalP"/>
    </source>
</evidence>
<feature type="chain" id="PRO_5016650536" description="Nuclear transport factor 2 family protein" evidence="1">
    <location>
        <begin position="21"/>
        <end position="140"/>
    </location>
</feature>
<dbReference type="InterPro" id="IPR032710">
    <property type="entry name" value="NTF2-like_dom_sf"/>
</dbReference>
<evidence type="ECO:0008006" key="4">
    <source>
        <dbReference type="Google" id="ProtNLM"/>
    </source>
</evidence>
<evidence type="ECO:0000313" key="2">
    <source>
        <dbReference type="EMBL" id="HAV91817.1"/>
    </source>
</evidence>
<reference evidence="2 3" key="1">
    <citation type="journal article" date="2018" name="Nat. Biotechnol.">
        <title>A standardized bacterial taxonomy based on genome phylogeny substantially revises the tree of life.</title>
        <authorList>
            <person name="Parks D.H."/>
            <person name="Chuvochina M."/>
            <person name="Waite D.W."/>
            <person name="Rinke C."/>
            <person name="Skarshewski A."/>
            <person name="Chaumeil P.A."/>
            <person name="Hugenholtz P."/>
        </authorList>
    </citation>
    <scope>NUCLEOTIDE SEQUENCE [LARGE SCALE GENOMIC DNA]</scope>
    <source>
        <strain evidence="2">UBA9956</strain>
    </source>
</reference>
<dbReference type="Proteomes" id="UP000264062">
    <property type="component" value="Unassembled WGS sequence"/>
</dbReference>
<accession>A0A350H8F1</accession>
<dbReference type="SUPFAM" id="SSF54427">
    <property type="entry name" value="NTF2-like"/>
    <property type="match status" value="1"/>
</dbReference>
<gene>
    <name evidence="2" type="ORF">DCW38_01370</name>
</gene>
<sequence length="140" mass="15809">MRKKLLFVLMFLAVILAGCAENSEEQSIKNAIISNMDAMNKEDAAQYMSTIYNDGSGLYESTENLIATLFEGYDLESEILSIEVLEITDNTAKIKVKTKTIRKSGGVFKDNEATMIHYMFKEGSVWKIQNSTIENINYID</sequence>
<dbReference type="AlphaFoldDB" id="A0A350H8F1"/>
<keyword evidence="1" id="KW-0732">Signal</keyword>
<evidence type="ECO:0000313" key="3">
    <source>
        <dbReference type="Proteomes" id="UP000264062"/>
    </source>
</evidence>
<protein>
    <recommendedName>
        <fullName evidence="4">Nuclear transport factor 2 family protein</fullName>
    </recommendedName>
</protein>
<name>A0A350H8F1_UNCW3</name>
<proteinExistence type="predicted"/>